<dbReference type="OrthoDB" id="9803532at2"/>
<evidence type="ECO:0000313" key="2">
    <source>
        <dbReference type="EMBL" id="PYF04678.1"/>
    </source>
</evidence>
<keyword evidence="3" id="KW-1185">Reference proteome</keyword>
<sequence length="314" mass="36809">MLSRVADSLYWIGRYSERTESNAHILSTQLEHMIELSTEDKNYEIEWETIIKICGYHNEYSSRYNGYDLQKMIQYLLCDVENYNSMNSMVESIRMNARNTRDILPNELWEEWNDLYLSIKSKERKDYSIIATQEFLYSIRKASLTASGIIDSLMTRDECYLFLKIGKWLERAEKTAIILNELLEQEGQLKGDFTATFSLQLTHALEEYTRRSRDRSNRKVLNFLIGDLKTSRSIAFSVQKIKEAIIEVENGKTEVYTADMFEALTELENSLQIDTTLLSTEQCRKWVKDIREQCTSFGPIFSKTYYLTPPILVP</sequence>
<evidence type="ECO:0000313" key="3">
    <source>
        <dbReference type="Proteomes" id="UP000247416"/>
    </source>
</evidence>
<dbReference type="PANTHER" id="PTHR34595:SF7">
    <property type="entry name" value="SLL1039 PROTEIN"/>
    <property type="match status" value="1"/>
</dbReference>
<proteinExistence type="predicted"/>
<organism evidence="2 3">
    <name type="scientific">Ureibacillus chungkukjangi</name>
    <dbReference type="NCBI Taxonomy" id="1202712"/>
    <lineage>
        <taxon>Bacteria</taxon>
        <taxon>Bacillati</taxon>
        <taxon>Bacillota</taxon>
        <taxon>Bacilli</taxon>
        <taxon>Bacillales</taxon>
        <taxon>Caryophanaceae</taxon>
        <taxon>Ureibacillus</taxon>
    </lineage>
</organism>
<evidence type="ECO:0000259" key="1">
    <source>
        <dbReference type="Pfam" id="PF04168"/>
    </source>
</evidence>
<feature type="domain" description="DUF403" evidence="1">
    <location>
        <begin position="1"/>
        <end position="305"/>
    </location>
</feature>
<dbReference type="Proteomes" id="UP000247416">
    <property type="component" value="Unassembled WGS sequence"/>
</dbReference>
<name>A0A318TNS3_9BACL</name>
<dbReference type="InterPro" id="IPR051680">
    <property type="entry name" value="ATP-dep_Glu-Cys_Ligase-2"/>
</dbReference>
<dbReference type="InterPro" id="IPR007296">
    <property type="entry name" value="DUF403"/>
</dbReference>
<dbReference type="Pfam" id="PF04168">
    <property type="entry name" value="Alpha-E"/>
    <property type="match status" value="1"/>
</dbReference>
<comment type="caution">
    <text evidence="2">The sequence shown here is derived from an EMBL/GenBank/DDBJ whole genome shotgun (WGS) entry which is preliminary data.</text>
</comment>
<gene>
    <name evidence="2" type="ORF">BJ095_12115</name>
</gene>
<dbReference type="AlphaFoldDB" id="A0A318TNS3"/>
<dbReference type="PANTHER" id="PTHR34595">
    <property type="entry name" value="BLR5612 PROTEIN"/>
    <property type="match status" value="1"/>
</dbReference>
<accession>A0A318TNS3</accession>
<dbReference type="EMBL" id="QJTJ01000021">
    <property type="protein sequence ID" value="PYF04678.1"/>
    <property type="molecule type" value="Genomic_DNA"/>
</dbReference>
<dbReference type="RefSeq" id="WP_107936157.1">
    <property type="nucleotide sequence ID" value="NZ_CP085009.1"/>
</dbReference>
<protein>
    <submittedName>
        <fullName evidence="2">Putative alpha-E superfamily protein</fullName>
    </submittedName>
</protein>
<reference evidence="2 3" key="1">
    <citation type="submission" date="2018-06" db="EMBL/GenBank/DDBJ databases">
        <title>Genomic Encyclopedia of Archaeal and Bacterial Type Strains, Phase II (KMG-II): from individual species to whole genera.</title>
        <authorList>
            <person name="Goeker M."/>
        </authorList>
    </citation>
    <scope>NUCLEOTIDE SEQUENCE [LARGE SCALE GENOMIC DNA]</scope>
    <source>
        <strain evidence="2 3">KACC 16626</strain>
    </source>
</reference>